<protein>
    <submittedName>
        <fullName evidence="4">Cdc42-interacting protein 4 homolog</fullName>
    </submittedName>
</protein>
<evidence type="ECO:0000256" key="2">
    <source>
        <dbReference type="SAM" id="MobiDB-lite"/>
    </source>
</evidence>
<dbReference type="PANTHER" id="PTHR15735">
    <property type="entry name" value="FCH AND DOUBLE SH3 DOMAINS PROTEIN"/>
    <property type="match status" value="1"/>
</dbReference>
<name>A0A6F9DVT8_9ASCI</name>
<dbReference type="EMBL" id="LR791387">
    <property type="protein sequence ID" value="CAB3267249.1"/>
    <property type="molecule type" value="mRNA"/>
</dbReference>
<evidence type="ECO:0000313" key="4">
    <source>
        <dbReference type="EMBL" id="CAB3267249.1"/>
    </source>
</evidence>
<evidence type="ECO:0000256" key="1">
    <source>
        <dbReference type="PROSITE-ProRule" id="PRU01077"/>
    </source>
</evidence>
<feature type="region of interest" description="Disordered" evidence="2">
    <location>
        <begin position="277"/>
        <end position="306"/>
    </location>
</feature>
<feature type="compositionally biased region" description="Low complexity" evidence="2">
    <location>
        <begin position="340"/>
        <end position="350"/>
    </location>
</feature>
<dbReference type="Pfam" id="PF00611">
    <property type="entry name" value="FCH"/>
    <property type="match status" value="1"/>
</dbReference>
<dbReference type="InterPro" id="IPR001060">
    <property type="entry name" value="FCH_dom"/>
</dbReference>
<feature type="region of interest" description="Disordered" evidence="2">
    <location>
        <begin position="397"/>
        <end position="443"/>
    </location>
</feature>
<reference evidence="4" key="1">
    <citation type="submission" date="2020-04" db="EMBL/GenBank/DDBJ databases">
        <authorList>
            <person name="Neveu A P."/>
        </authorList>
    </citation>
    <scope>NUCLEOTIDE SEQUENCE</scope>
    <source>
        <tissue evidence="4">Whole embryo</tissue>
    </source>
</reference>
<gene>
    <name evidence="4" type="primary">Trip10</name>
</gene>
<dbReference type="Gene3D" id="1.20.1270.60">
    <property type="entry name" value="Arfaptin homology (AH) domain/BAR domain"/>
    <property type="match status" value="1"/>
</dbReference>
<proteinExistence type="evidence at transcript level"/>
<dbReference type="SMART" id="SM00055">
    <property type="entry name" value="FCH"/>
    <property type="match status" value="1"/>
</dbReference>
<dbReference type="SUPFAM" id="SSF103657">
    <property type="entry name" value="BAR/IMD domain-like"/>
    <property type="match status" value="1"/>
</dbReference>
<accession>A0A6F9DVT8</accession>
<feature type="compositionally biased region" description="Polar residues" evidence="2">
    <location>
        <begin position="418"/>
        <end position="439"/>
    </location>
</feature>
<dbReference type="AlphaFoldDB" id="A0A6F9DVT8"/>
<evidence type="ECO:0000259" key="3">
    <source>
        <dbReference type="PROSITE" id="PS51741"/>
    </source>
</evidence>
<feature type="region of interest" description="Disordered" evidence="2">
    <location>
        <begin position="340"/>
        <end position="380"/>
    </location>
</feature>
<dbReference type="InterPro" id="IPR027267">
    <property type="entry name" value="AH/BAR_dom_sf"/>
</dbReference>
<dbReference type="InterPro" id="IPR031160">
    <property type="entry name" value="F_BAR_dom"/>
</dbReference>
<organism evidence="4">
    <name type="scientific">Phallusia mammillata</name>
    <dbReference type="NCBI Taxonomy" id="59560"/>
    <lineage>
        <taxon>Eukaryota</taxon>
        <taxon>Metazoa</taxon>
        <taxon>Chordata</taxon>
        <taxon>Tunicata</taxon>
        <taxon>Ascidiacea</taxon>
        <taxon>Phlebobranchia</taxon>
        <taxon>Ascidiidae</taxon>
        <taxon>Phallusia</taxon>
    </lineage>
</organism>
<feature type="domain" description="F-BAR" evidence="3">
    <location>
        <begin position="1"/>
        <end position="262"/>
    </location>
</feature>
<dbReference type="FunFam" id="1.20.1270.60:FF:000002">
    <property type="entry name" value="Formin-binding protein 1-like isoform 1"/>
    <property type="match status" value="1"/>
</dbReference>
<dbReference type="PROSITE" id="PS51741">
    <property type="entry name" value="F_BAR"/>
    <property type="match status" value="1"/>
</dbReference>
<sequence length="549" mass="63116">MYWRVELWDKFENVDKQLQHNIDFGEKYAKFVKERCSIEMEYATKMRKLVKSFQPKKREEDRSMFSTHKAFQSQLSELNDIAGQHETVAEEMMSKVSKSAQAYYNEIKVEKKKLYQDGRHHQSTLDQHERTLDQIKKKFEKEWKECERSESYFQKLDADTNVTKADVEKAKHMWMSRKDTVESCKTDYGAYLQQFNTEQTDHYQTVMPKIFACYRDCDEKGIIKFKDLMVEYAKIEQNVKPIIQKCLDGMARAANAIDAKLDAALVVERLKSGFVPPNDKEFEDFTSPNHGKTNHEDGSDSQRNSLVIGKQPNRKGLSWLFGQKKPAAVNYIRKQFSAESSPFTRSSSVTSDERKFEPEDSSNTPSQNEPKSETVQKSRTLSLTKKKQDYVNVDVDSDETLTRENRSSSYDVLREKNNSLSKQNGRQRSGSGDIRSSVSKNKKKLKTMFRMSTKPPEFAPKIEVSAPISVDMSGSAISTEGFIAAGVDTKPKSNFENLYDEVAGGDAEGVSRSSAPFPLDENLEMRFCTDWADFISACSYHRWFPFISV</sequence>
<dbReference type="CDD" id="cd07653">
    <property type="entry name" value="F-BAR_CIP4-like"/>
    <property type="match status" value="1"/>
</dbReference>
<keyword evidence="1" id="KW-0175">Coiled coil</keyword>
<dbReference type="PANTHER" id="PTHR15735:SF12">
    <property type="entry name" value="CDC42-INTERACTING PROTEIN 4, ISOFORM B"/>
    <property type="match status" value="1"/>
</dbReference>
<feature type="compositionally biased region" description="Basic and acidic residues" evidence="2">
    <location>
        <begin position="400"/>
        <end position="417"/>
    </location>
</feature>